<gene>
    <name evidence="9" type="ORF">C1H84_06725</name>
    <name evidence="8" type="ORF">GT020_03335</name>
</gene>
<dbReference type="InterPro" id="IPR050763">
    <property type="entry name" value="ABC_transporter_ATP-binding"/>
</dbReference>
<evidence type="ECO:0000256" key="3">
    <source>
        <dbReference type="ARBA" id="ARBA00022448"/>
    </source>
</evidence>
<dbReference type="InterPro" id="IPR003593">
    <property type="entry name" value="AAA+_ATPase"/>
</dbReference>
<dbReference type="InterPro" id="IPR025302">
    <property type="entry name" value="DrrA1/2-like_C"/>
</dbReference>
<dbReference type="EMBL" id="POAF01000003">
    <property type="protein sequence ID" value="RBM01979.1"/>
    <property type="molecule type" value="Genomic_DNA"/>
</dbReference>
<dbReference type="PROSITE" id="PS00211">
    <property type="entry name" value="ABC_TRANSPORTER_1"/>
    <property type="match status" value="1"/>
</dbReference>
<keyword evidence="3" id="KW-0813">Transport</keyword>
<name>A0A365YHG1_9MICC</name>
<comment type="subcellular location">
    <subcellularLocation>
        <location evidence="1">Cell membrane</location>
        <topology evidence="1">Peripheral membrane protein</topology>
    </subcellularLocation>
</comment>
<evidence type="ECO:0000259" key="7">
    <source>
        <dbReference type="PROSITE" id="PS50893"/>
    </source>
</evidence>
<comment type="similarity">
    <text evidence="2">Belongs to the ABC transporter superfamily.</text>
</comment>
<evidence type="ECO:0000256" key="1">
    <source>
        <dbReference type="ARBA" id="ARBA00004202"/>
    </source>
</evidence>
<proteinExistence type="inferred from homology"/>
<feature type="domain" description="ABC transporter" evidence="7">
    <location>
        <begin position="2"/>
        <end position="229"/>
    </location>
</feature>
<evidence type="ECO:0000313" key="11">
    <source>
        <dbReference type="Proteomes" id="UP000477543"/>
    </source>
</evidence>
<evidence type="ECO:0000313" key="8">
    <source>
        <dbReference type="EMBL" id="NAZ15102.1"/>
    </source>
</evidence>
<dbReference type="InterPro" id="IPR017871">
    <property type="entry name" value="ABC_transporter-like_CS"/>
</dbReference>
<dbReference type="PANTHER" id="PTHR42711">
    <property type="entry name" value="ABC TRANSPORTER ATP-BINDING PROTEIN"/>
    <property type="match status" value="1"/>
</dbReference>
<dbReference type="RefSeq" id="WP_047120895.1">
    <property type="nucleotide sequence ID" value="NZ_JBNBOD010000001.1"/>
</dbReference>
<reference evidence="9 10" key="1">
    <citation type="submission" date="2018-01" db="EMBL/GenBank/DDBJ databases">
        <title>Glutamicibacter soli strain NHPC-3 Whole genome sequence and assembly.</title>
        <authorList>
            <person name="Choudhury P."/>
            <person name="Gupta D."/>
            <person name="Sengupta K."/>
            <person name="Jawed A."/>
            <person name="Sultana N."/>
            <person name="Saha P."/>
        </authorList>
    </citation>
    <scope>NUCLEOTIDE SEQUENCE [LARGE SCALE GENOMIC DNA]</scope>
    <source>
        <strain evidence="9 10">NHPC-3</strain>
    </source>
</reference>
<dbReference type="Pfam" id="PF13732">
    <property type="entry name" value="DrrA1-3_C"/>
    <property type="match status" value="1"/>
</dbReference>
<dbReference type="PANTHER" id="PTHR42711:SF5">
    <property type="entry name" value="ABC TRANSPORTER ATP-BINDING PROTEIN NATA"/>
    <property type="match status" value="1"/>
</dbReference>
<dbReference type="InterPro" id="IPR027417">
    <property type="entry name" value="P-loop_NTPase"/>
</dbReference>
<comment type="caution">
    <text evidence="9">The sequence shown here is derived from an EMBL/GenBank/DDBJ whole genome shotgun (WGS) entry which is preliminary data.</text>
</comment>
<evidence type="ECO:0000256" key="4">
    <source>
        <dbReference type="ARBA" id="ARBA00022741"/>
    </source>
</evidence>
<protein>
    <submittedName>
        <fullName evidence="8">ATP-binding cassette domain-containing protein</fullName>
    </submittedName>
    <submittedName>
        <fullName evidence="9">DUF4162 domain-containing protein</fullName>
    </submittedName>
</protein>
<dbReference type="SMART" id="SM00382">
    <property type="entry name" value="AAA"/>
    <property type="match status" value="1"/>
</dbReference>
<dbReference type="InterPro" id="IPR003439">
    <property type="entry name" value="ABC_transporter-like_ATP-bd"/>
</dbReference>
<dbReference type="SUPFAM" id="SSF52540">
    <property type="entry name" value="P-loop containing nucleoside triphosphate hydrolases"/>
    <property type="match status" value="1"/>
</dbReference>
<dbReference type="GO" id="GO:0005524">
    <property type="term" value="F:ATP binding"/>
    <property type="evidence" value="ECO:0007669"/>
    <property type="project" value="UniProtKB-KW"/>
</dbReference>
<evidence type="ECO:0000313" key="10">
    <source>
        <dbReference type="Proteomes" id="UP000252167"/>
    </source>
</evidence>
<evidence type="ECO:0000256" key="5">
    <source>
        <dbReference type="ARBA" id="ARBA00022840"/>
    </source>
</evidence>
<dbReference type="AlphaFoldDB" id="A0A365YHG1"/>
<dbReference type="GO" id="GO:0005886">
    <property type="term" value="C:plasma membrane"/>
    <property type="evidence" value="ECO:0007669"/>
    <property type="project" value="UniProtKB-SubCell"/>
</dbReference>
<dbReference type="PROSITE" id="PS50893">
    <property type="entry name" value="ABC_TRANSPORTER_2"/>
    <property type="match status" value="1"/>
</dbReference>
<dbReference type="GO" id="GO:0046677">
    <property type="term" value="P:response to antibiotic"/>
    <property type="evidence" value="ECO:0007669"/>
    <property type="project" value="UniProtKB-KW"/>
</dbReference>
<dbReference type="Pfam" id="PF00005">
    <property type="entry name" value="ABC_tran"/>
    <property type="match status" value="1"/>
</dbReference>
<dbReference type="EMBL" id="WYDN01000002">
    <property type="protein sequence ID" value="NAZ15102.1"/>
    <property type="molecule type" value="Genomic_DNA"/>
</dbReference>
<evidence type="ECO:0000256" key="6">
    <source>
        <dbReference type="ARBA" id="ARBA00023251"/>
    </source>
</evidence>
<accession>A0A365YHG1</accession>
<organism evidence="9 10">
    <name type="scientific">Glutamicibacter soli</name>
    <dbReference type="NCBI Taxonomy" id="453836"/>
    <lineage>
        <taxon>Bacteria</taxon>
        <taxon>Bacillati</taxon>
        <taxon>Actinomycetota</taxon>
        <taxon>Actinomycetes</taxon>
        <taxon>Micrococcales</taxon>
        <taxon>Micrococcaceae</taxon>
        <taxon>Glutamicibacter</taxon>
    </lineage>
</organism>
<keyword evidence="6" id="KW-0046">Antibiotic resistance</keyword>
<evidence type="ECO:0000313" key="9">
    <source>
        <dbReference type="EMBL" id="RBM01979.1"/>
    </source>
</evidence>
<dbReference type="GO" id="GO:0016887">
    <property type="term" value="F:ATP hydrolysis activity"/>
    <property type="evidence" value="ECO:0007669"/>
    <property type="project" value="InterPro"/>
</dbReference>
<keyword evidence="10" id="KW-1185">Reference proteome</keyword>
<keyword evidence="5 8" id="KW-0067">ATP-binding</keyword>
<dbReference type="Proteomes" id="UP000252167">
    <property type="component" value="Unassembled WGS sequence"/>
</dbReference>
<dbReference type="Proteomes" id="UP000477543">
    <property type="component" value="Unassembled WGS sequence"/>
</dbReference>
<dbReference type="Gene3D" id="3.40.50.300">
    <property type="entry name" value="P-loop containing nucleotide triphosphate hydrolases"/>
    <property type="match status" value="1"/>
</dbReference>
<keyword evidence="4" id="KW-0547">Nucleotide-binding</keyword>
<reference evidence="8 11" key="2">
    <citation type="submission" date="2020-01" db="EMBL/GenBank/DDBJ databases">
        <title>Glutamicibacter soli M275.</title>
        <authorList>
            <person name="Meng X."/>
        </authorList>
    </citation>
    <scope>NUCLEOTIDE SEQUENCE [LARGE SCALE GENOMIC DNA]</scope>
    <source>
        <strain evidence="8 11">M275</strain>
    </source>
</reference>
<evidence type="ECO:0000256" key="2">
    <source>
        <dbReference type="ARBA" id="ARBA00005417"/>
    </source>
</evidence>
<sequence>MLEVHNVSRSFAERLVLDDVNFTVPRGALTGFVGANGAGKTTTMRIIMGLLKASSGTVSLDGKPLEGDTRPHFGYMPEERGLYPKQPIIDQLVYLGQLHSLSRSEARRRAMELLARFGLDDRAKSKLESLSLGNQQRVQVAAALLHEPEVLILDEPFSGLDPIAVDSMSSILRDYASRGVPVLFSSHQLDLLDVLVDHLVIIQDGRILANASAEDLRASQATRHKLSLGADAGWLRDEPGVEVIDISGSRALVNFQTETDSQRVLREALSLGTVTEFAIHRPALADIYREIIK</sequence>